<gene>
    <name evidence="1" type="ORF">BDD14_2435</name>
</gene>
<dbReference type="Proteomes" id="UP000292958">
    <property type="component" value="Unassembled WGS sequence"/>
</dbReference>
<reference evidence="1 2" key="1">
    <citation type="submission" date="2019-02" db="EMBL/GenBank/DDBJ databases">
        <title>Genomic Encyclopedia of Archaeal and Bacterial Type Strains, Phase II (KMG-II): from individual species to whole genera.</title>
        <authorList>
            <person name="Goeker M."/>
        </authorList>
    </citation>
    <scope>NUCLEOTIDE SEQUENCE [LARGE SCALE GENOMIC DNA]</scope>
    <source>
        <strain evidence="1 2">DSM 18101</strain>
    </source>
</reference>
<sequence length="296" mass="31901">MGQRGGLSWQTILCAVITVAGALSAPAQTGTSPEGSPYRGRVVTDPEGLSGLWETPNGHGGFVGIHMVLWTSVAPDATSDHQTLAGVEQQWESLDLGVYEQKGAEFTFGEEGYFSDHARAAQVKLEDGHLELHFVPPVASMPAVDLNLTKQEGDFWVGRFRRGSFDEQVTLERPEAGMKTHNAITGSWSSVGFMSRVVHIGEQAPGQFVGWSDILQIPGTVRLAPGIQPHRLFEIYGDRLKVQRAGERGVLFEFGAYSGACCSRTFAGKLSSDESWIESGAGPSAAGPFTKLTRVH</sequence>
<protein>
    <submittedName>
        <fullName evidence="1">Uncharacterized protein</fullName>
    </submittedName>
</protein>
<accession>A0A4Q7YUG8</accession>
<dbReference type="OrthoDB" id="122324at2"/>
<dbReference type="RefSeq" id="WP_130418943.1">
    <property type="nucleotide sequence ID" value="NZ_SHKW01000001.1"/>
</dbReference>
<organism evidence="1 2">
    <name type="scientific">Edaphobacter modestus</name>
    <dbReference type="NCBI Taxonomy" id="388466"/>
    <lineage>
        <taxon>Bacteria</taxon>
        <taxon>Pseudomonadati</taxon>
        <taxon>Acidobacteriota</taxon>
        <taxon>Terriglobia</taxon>
        <taxon>Terriglobales</taxon>
        <taxon>Acidobacteriaceae</taxon>
        <taxon>Edaphobacter</taxon>
    </lineage>
</organism>
<comment type="caution">
    <text evidence="1">The sequence shown here is derived from an EMBL/GenBank/DDBJ whole genome shotgun (WGS) entry which is preliminary data.</text>
</comment>
<proteinExistence type="predicted"/>
<evidence type="ECO:0000313" key="2">
    <source>
        <dbReference type="Proteomes" id="UP000292958"/>
    </source>
</evidence>
<dbReference type="EMBL" id="SHKW01000001">
    <property type="protein sequence ID" value="RZU40944.1"/>
    <property type="molecule type" value="Genomic_DNA"/>
</dbReference>
<evidence type="ECO:0000313" key="1">
    <source>
        <dbReference type="EMBL" id="RZU40944.1"/>
    </source>
</evidence>
<dbReference type="AlphaFoldDB" id="A0A4Q7YUG8"/>
<keyword evidence="2" id="KW-1185">Reference proteome</keyword>
<name>A0A4Q7YUG8_9BACT</name>